<evidence type="ECO:0000256" key="6">
    <source>
        <dbReference type="ARBA" id="ARBA00038076"/>
    </source>
</evidence>
<feature type="domain" description="ABC3 transporter permease C-terminal" evidence="8">
    <location>
        <begin position="275"/>
        <end position="397"/>
    </location>
</feature>
<evidence type="ECO:0000256" key="2">
    <source>
        <dbReference type="ARBA" id="ARBA00022475"/>
    </source>
</evidence>
<evidence type="ECO:0000256" key="3">
    <source>
        <dbReference type="ARBA" id="ARBA00022692"/>
    </source>
</evidence>
<feature type="transmembrane region" description="Helical" evidence="7">
    <location>
        <begin position="325"/>
        <end position="348"/>
    </location>
</feature>
<keyword evidence="5 7" id="KW-0472">Membrane</keyword>
<sequence length="849" mass="95431">MVKVENRQTLRLLTKRFMKMNKSRNIIAVIAIMLTALLFTSLFMGTASLILSKRATDIKQFMDSSHAIAQDLSYEEALQTEKAIKKNDNIERFGTGIFLGAVMDERFGFSSEVRYADKNLAESFNCTPTEGRLPENKNEIAVSTIVLNAMGVEPRIGQEITLTWESDPLSKKLVTDTFRICGFWQGDKAVMSQMIWVSEEYAAEKAYPVTKAELENGILNGGRDCCVWYKSLWDLQKKTEELSKDAGFTQAGTGFQTNPAYDLMEEDSLSFSSVIIMILFIILAGYLIIYNIFSISVKTDIRAYGLLKNVGTTGKQLKKIVRMQAWSLSAIGIPIGLILGYAAGFFMAPFLTADAEISAQAGKTAETVISANPVIFIAAAVITLLTVYLSSIQACRIVEKVSPVEALRLAQGDEARRKTKRDSSVTWWGMAVQNMLRNRKKGIIVMLSIALSMVVVNCIVMLVQGYDFNMYKKTFLASDFQMDQMTGSIYNTNFNGITPEIRELLDDCPGSEKTGYVYYSDEKHDMEPKLLAAWEGFAKKYEKHWSDYEKELWEEAKTSNKVSVHFLGISESIFDKLEWRGDAASWDEFKSGEYIIVDYGDSNAEEPFSYYDKGSSFQMKYSNGNVKDYQVLGEALMPYSLDYPYADMIFITVMVPEDEYIARTGNDCAMYAAIDSKEGADKQIKEYIDETVLKENDMINVFSILDMKASFQRYISKFYTIGGFLVAVLAFIGIMNFFNTTATSVLSRRKELALLEVVGMTKRQLSKMLVAEGALYLAGSFIIAVLIIVFGAENILSHTVGAAFFFRMKLTVIPCVLMIPVLAVIAYAIPKYQFRKMSKDSVVDRIRMD</sequence>
<evidence type="ECO:0000256" key="7">
    <source>
        <dbReference type="SAM" id="Phobius"/>
    </source>
</evidence>
<feature type="transmembrane region" description="Helical" evidence="7">
    <location>
        <begin position="810"/>
        <end position="829"/>
    </location>
</feature>
<dbReference type="AlphaFoldDB" id="A0A926E5E8"/>
<keyword evidence="3 7" id="KW-0812">Transmembrane</keyword>
<dbReference type="EMBL" id="JACRTA010000001">
    <property type="protein sequence ID" value="MBC8567508.1"/>
    <property type="molecule type" value="Genomic_DNA"/>
</dbReference>
<reference evidence="9" key="1">
    <citation type="submission" date="2020-08" db="EMBL/GenBank/DDBJ databases">
        <title>Genome public.</title>
        <authorList>
            <person name="Liu C."/>
            <person name="Sun Q."/>
        </authorList>
    </citation>
    <scope>NUCLEOTIDE SEQUENCE</scope>
    <source>
        <strain evidence="9">NSJ-24</strain>
    </source>
</reference>
<dbReference type="InterPro" id="IPR050250">
    <property type="entry name" value="Macrolide_Exporter_MacB"/>
</dbReference>
<dbReference type="RefSeq" id="WP_187524872.1">
    <property type="nucleotide sequence ID" value="NZ_JACRTA010000001.1"/>
</dbReference>
<feature type="transmembrane region" description="Helical" evidence="7">
    <location>
        <begin position="769"/>
        <end position="790"/>
    </location>
</feature>
<comment type="similarity">
    <text evidence="6">Belongs to the ABC-4 integral membrane protein family.</text>
</comment>
<feature type="transmembrane region" description="Helical" evidence="7">
    <location>
        <begin position="269"/>
        <end position="293"/>
    </location>
</feature>
<proteinExistence type="inferred from homology"/>
<dbReference type="PANTHER" id="PTHR30572:SF4">
    <property type="entry name" value="ABC TRANSPORTER PERMEASE YTRF"/>
    <property type="match status" value="1"/>
</dbReference>
<dbReference type="Pfam" id="PF02687">
    <property type="entry name" value="FtsX"/>
    <property type="match status" value="2"/>
</dbReference>
<dbReference type="PANTHER" id="PTHR30572">
    <property type="entry name" value="MEMBRANE COMPONENT OF TRANSPORTER-RELATED"/>
    <property type="match status" value="1"/>
</dbReference>
<dbReference type="GO" id="GO:0022857">
    <property type="term" value="F:transmembrane transporter activity"/>
    <property type="evidence" value="ECO:0007669"/>
    <property type="project" value="TreeGrafter"/>
</dbReference>
<evidence type="ECO:0000259" key="8">
    <source>
        <dbReference type="Pfam" id="PF02687"/>
    </source>
</evidence>
<evidence type="ECO:0000256" key="5">
    <source>
        <dbReference type="ARBA" id="ARBA00023136"/>
    </source>
</evidence>
<feature type="transmembrane region" description="Helical" evidence="7">
    <location>
        <begin position="368"/>
        <end position="390"/>
    </location>
</feature>
<feature type="domain" description="ABC3 transporter permease C-terminal" evidence="8">
    <location>
        <begin position="724"/>
        <end position="838"/>
    </location>
</feature>
<evidence type="ECO:0000313" key="9">
    <source>
        <dbReference type="EMBL" id="MBC8567508.1"/>
    </source>
</evidence>
<gene>
    <name evidence="9" type="ORF">H8692_01875</name>
</gene>
<evidence type="ECO:0000256" key="4">
    <source>
        <dbReference type="ARBA" id="ARBA00022989"/>
    </source>
</evidence>
<dbReference type="GO" id="GO:0005886">
    <property type="term" value="C:plasma membrane"/>
    <property type="evidence" value="ECO:0007669"/>
    <property type="project" value="UniProtKB-SubCell"/>
</dbReference>
<dbReference type="InterPro" id="IPR003838">
    <property type="entry name" value="ABC3_permease_C"/>
</dbReference>
<comment type="caution">
    <text evidence="9">The sequence shown here is derived from an EMBL/GenBank/DDBJ whole genome shotgun (WGS) entry which is preliminary data.</text>
</comment>
<feature type="transmembrane region" description="Helical" evidence="7">
    <location>
        <begin position="443"/>
        <end position="463"/>
    </location>
</feature>
<keyword evidence="2" id="KW-1003">Cell membrane</keyword>
<dbReference type="Proteomes" id="UP000610862">
    <property type="component" value="Unassembled WGS sequence"/>
</dbReference>
<protein>
    <submittedName>
        <fullName evidence="9">ABC transporter permease</fullName>
    </submittedName>
</protein>
<comment type="subcellular location">
    <subcellularLocation>
        <location evidence="1">Cell membrane</location>
        <topology evidence="1">Multi-pass membrane protein</topology>
    </subcellularLocation>
</comment>
<feature type="transmembrane region" description="Helical" evidence="7">
    <location>
        <begin position="718"/>
        <end position="738"/>
    </location>
</feature>
<evidence type="ECO:0000256" key="1">
    <source>
        <dbReference type="ARBA" id="ARBA00004651"/>
    </source>
</evidence>
<organism evidence="9 10">
    <name type="scientific">Lentihominibacter hominis</name>
    <dbReference type="NCBI Taxonomy" id="2763645"/>
    <lineage>
        <taxon>Bacteria</taxon>
        <taxon>Bacillati</taxon>
        <taxon>Bacillota</taxon>
        <taxon>Clostridia</taxon>
        <taxon>Peptostreptococcales</taxon>
        <taxon>Anaerovoracaceae</taxon>
        <taxon>Lentihominibacter</taxon>
    </lineage>
</organism>
<accession>A0A926E5E8</accession>
<keyword evidence="10" id="KW-1185">Reference proteome</keyword>
<keyword evidence="4 7" id="KW-1133">Transmembrane helix</keyword>
<evidence type="ECO:0000313" key="10">
    <source>
        <dbReference type="Proteomes" id="UP000610862"/>
    </source>
</evidence>
<name>A0A926E5E8_9FIRM</name>